<evidence type="ECO:0000313" key="4">
    <source>
        <dbReference type="EMBL" id="PJJ65067.1"/>
    </source>
</evidence>
<keyword evidence="2" id="KW-0472">Membrane</keyword>
<feature type="domain" description="DUF1707" evidence="3">
    <location>
        <begin position="13"/>
        <end position="65"/>
    </location>
</feature>
<comment type="caution">
    <text evidence="4">The sequence shown here is derived from an EMBL/GenBank/DDBJ whole genome shotgun (WGS) entry which is preliminary data.</text>
</comment>
<feature type="transmembrane region" description="Helical" evidence="2">
    <location>
        <begin position="116"/>
        <end position="138"/>
    </location>
</feature>
<sequence length="171" mass="17779">MTSDSASTGGAELRLSNAERDEAVARLSEQLGAGRITTDEYTQRSAAARQAVTRGDLEPLFADLPVPPLAPAASATPAPAPPPPYAGAAVPPYGAPASDDGYGDRRGGRAPWGGRGGVVVVSIIPFVALALFLLTGYAGGWAWSWLWFLLVPVAGIVVYGFGSDRDRGRDR</sequence>
<dbReference type="InterPro" id="IPR012551">
    <property type="entry name" value="DUF1707_SHOCT-like"/>
</dbReference>
<feature type="transmembrane region" description="Helical" evidence="2">
    <location>
        <begin position="144"/>
        <end position="162"/>
    </location>
</feature>
<keyword evidence="2" id="KW-1133">Transmembrane helix</keyword>
<dbReference type="RefSeq" id="WP_100343003.1">
    <property type="nucleotide sequence ID" value="NZ_PGFB01000001.1"/>
</dbReference>
<dbReference type="Pfam" id="PF08044">
    <property type="entry name" value="DUF1707"/>
    <property type="match status" value="1"/>
</dbReference>
<keyword evidence="2" id="KW-0812">Transmembrane</keyword>
<feature type="region of interest" description="Disordered" evidence="1">
    <location>
        <begin position="1"/>
        <end position="20"/>
    </location>
</feature>
<feature type="compositionally biased region" description="Low complexity" evidence="1">
    <location>
        <begin position="86"/>
        <end position="100"/>
    </location>
</feature>
<dbReference type="EMBL" id="PGFB01000001">
    <property type="protein sequence ID" value="PJJ65067.1"/>
    <property type="molecule type" value="Genomic_DNA"/>
</dbReference>
<reference evidence="4 5" key="1">
    <citation type="submission" date="2017-11" db="EMBL/GenBank/DDBJ databases">
        <title>Genomic Encyclopedia of Archaeal and Bacterial Type Strains, Phase II (KMG-II): From Individual Species to Whole Genera.</title>
        <authorList>
            <person name="Goeker M."/>
        </authorList>
    </citation>
    <scope>NUCLEOTIDE SEQUENCE [LARGE SCALE GENOMIC DNA]</scope>
    <source>
        <strain evidence="4 5">DSM 25625</strain>
    </source>
</reference>
<proteinExistence type="predicted"/>
<name>A0A2M9C3N7_9MICO</name>
<evidence type="ECO:0000313" key="5">
    <source>
        <dbReference type="Proteomes" id="UP000230161"/>
    </source>
</evidence>
<evidence type="ECO:0000256" key="2">
    <source>
        <dbReference type="SAM" id="Phobius"/>
    </source>
</evidence>
<protein>
    <submittedName>
        <fullName evidence="4">Uncharacterized protein DUF1707</fullName>
    </submittedName>
</protein>
<accession>A0A2M9C3N7</accession>
<evidence type="ECO:0000259" key="3">
    <source>
        <dbReference type="Pfam" id="PF08044"/>
    </source>
</evidence>
<dbReference type="AlphaFoldDB" id="A0A2M9C3N7"/>
<organism evidence="4 5">
    <name type="scientific">Compostimonas suwonensis</name>
    <dbReference type="NCBI Taxonomy" id="1048394"/>
    <lineage>
        <taxon>Bacteria</taxon>
        <taxon>Bacillati</taxon>
        <taxon>Actinomycetota</taxon>
        <taxon>Actinomycetes</taxon>
        <taxon>Micrococcales</taxon>
        <taxon>Microbacteriaceae</taxon>
        <taxon>Compostimonas</taxon>
    </lineage>
</organism>
<dbReference type="OrthoDB" id="3534574at2"/>
<dbReference type="Proteomes" id="UP000230161">
    <property type="component" value="Unassembled WGS sequence"/>
</dbReference>
<keyword evidence="5" id="KW-1185">Reference proteome</keyword>
<evidence type="ECO:0000256" key="1">
    <source>
        <dbReference type="SAM" id="MobiDB-lite"/>
    </source>
</evidence>
<feature type="region of interest" description="Disordered" evidence="1">
    <location>
        <begin position="71"/>
        <end position="108"/>
    </location>
</feature>
<gene>
    <name evidence="4" type="ORF">CLV54_0094</name>
</gene>